<accession>A0A2S3H3D3</accession>
<sequence>MEEGASASATAAAYLPDDLVVDILARLPAKSLCRFKCVSRRCRSLISDPAHRARLAQTLSGFFFVSRAPAWRFAVLQSSVTPPGGDGGPPPVDTSLSFLPPSCGEIKMLDSCNGLLLLRCSSERPRRPPPPLHVPRASLGIARKARACSPRSAWLTRGSYNLAESGVVALPRPRYTPGQDAYCYEYEGNVVTWYTAVGFDPAVSSHFYVFQMVVVDYTTECYLEAVEIYSSETGAWIMSEMGRGDAYFGAFMHHMTYFNGSLHLTRDSDAVASVGAKGRSWRITHVLRRHSQGHLLYVDDVPREDVLSIYVLEDQVLQYQKVPKDSGEWALTRRVSKKDLLFEPWKKMMRPTYYKAGFHPNGDLIFFYDRTRGKLIAYDMSRNDWRVVCTLGDFKHAHRAFFPYVPWYSRGLASPNSS</sequence>
<dbReference type="PROSITE" id="PS50181">
    <property type="entry name" value="FBOX"/>
    <property type="match status" value="1"/>
</dbReference>
<name>A0A2S3H3D3_9POAL</name>
<dbReference type="CDD" id="cd22157">
    <property type="entry name" value="F-box_AtFBW1-like"/>
    <property type="match status" value="1"/>
</dbReference>
<dbReference type="Gramene" id="PAN14484">
    <property type="protein sequence ID" value="PAN14484"/>
    <property type="gene ID" value="PAHAL_2G412800"/>
</dbReference>
<proteinExistence type="predicted"/>
<protein>
    <recommendedName>
        <fullName evidence="1">F-box domain-containing protein</fullName>
    </recommendedName>
</protein>
<organism evidence="2">
    <name type="scientific">Panicum hallii</name>
    <dbReference type="NCBI Taxonomy" id="206008"/>
    <lineage>
        <taxon>Eukaryota</taxon>
        <taxon>Viridiplantae</taxon>
        <taxon>Streptophyta</taxon>
        <taxon>Embryophyta</taxon>
        <taxon>Tracheophyta</taxon>
        <taxon>Spermatophyta</taxon>
        <taxon>Magnoliopsida</taxon>
        <taxon>Liliopsida</taxon>
        <taxon>Poales</taxon>
        <taxon>Poaceae</taxon>
        <taxon>PACMAD clade</taxon>
        <taxon>Panicoideae</taxon>
        <taxon>Panicodae</taxon>
        <taxon>Paniceae</taxon>
        <taxon>Panicinae</taxon>
        <taxon>Panicum</taxon>
        <taxon>Panicum sect. Panicum</taxon>
    </lineage>
</organism>
<evidence type="ECO:0000313" key="2">
    <source>
        <dbReference type="EMBL" id="PAN14484.1"/>
    </source>
</evidence>
<dbReference type="InterPro" id="IPR036047">
    <property type="entry name" value="F-box-like_dom_sf"/>
</dbReference>
<dbReference type="PANTHER" id="PTHR35546">
    <property type="entry name" value="F-BOX PROTEIN INTERACTION DOMAIN PROTEIN-RELATED"/>
    <property type="match status" value="1"/>
</dbReference>
<dbReference type="InterPro" id="IPR001810">
    <property type="entry name" value="F-box_dom"/>
</dbReference>
<dbReference type="SMART" id="SM00256">
    <property type="entry name" value="FBOX"/>
    <property type="match status" value="1"/>
</dbReference>
<dbReference type="SUPFAM" id="SSF81383">
    <property type="entry name" value="F-box domain"/>
    <property type="match status" value="1"/>
</dbReference>
<dbReference type="Proteomes" id="UP000243499">
    <property type="component" value="Chromosome 2"/>
</dbReference>
<dbReference type="InterPro" id="IPR055290">
    <property type="entry name" value="At3g26010-like"/>
</dbReference>
<gene>
    <name evidence="2" type="ORF">PAHAL_2G412800</name>
</gene>
<dbReference type="PANTHER" id="PTHR35546:SF80">
    <property type="entry name" value="F-BOX DOMAIN CONTAINING PROTEIN EXPRESSED"/>
    <property type="match status" value="1"/>
</dbReference>
<dbReference type="InterPro" id="IPR015915">
    <property type="entry name" value="Kelch-typ_b-propeller"/>
</dbReference>
<dbReference type="AlphaFoldDB" id="A0A2S3H3D3"/>
<evidence type="ECO:0000259" key="1">
    <source>
        <dbReference type="PROSITE" id="PS50181"/>
    </source>
</evidence>
<dbReference type="SUPFAM" id="SSF117281">
    <property type="entry name" value="Kelch motif"/>
    <property type="match status" value="1"/>
</dbReference>
<dbReference type="Gene3D" id="1.20.1280.50">
    <property type="match status" value="1"/>
</dbReference>
<dbReference type="Pfam" id="PF00646">
    <property type="entry name" value="F-box"/>
    <property type="match status" value="1"/>
</dbReference>
<feature type="domain" description="F-box" evidence="1">
    <location>
        <begin position="9"/>
        <end position="59"/>
    </location>
</feature>
<reference evidence="2" key="1">
    <citation type="submission" date="2018-04" db="EMBL/GenBank/DDBJ databases">
        <title>WGS assembly of Panicum hallii.</title>
        <authorList>
            <person name="Lovell J."/>
            <person name="Jenkins J."/>
            <person name="Lowry D."/>
            <person name="Mamidi S."/>
            <person name="Sreedasyam A."/>
            <person name="Weng X."/>
            <person name="Barry K."/>
            <person name="Bonette J."/>
            <person name="Campitelli B."/>
            <person name="Daum C."/>
            <person name="Gordon S."/>
            <person name="Gould B."/>
            <person name="Lipzen A."/>
            <person name="Macqueen A."/>
            <person name="Palacio-Mejia J."/>
            <person name="Plott C."/>
            <person name="Shakirov E."/>
            <person name="Shu S."/>
            <person name="Yoshinaga Y."/>
            <person name="Zane M."/>
            <person name="Rokhsar D."/>
            <person name="Grimwood J."/>
            <person name="Schmutz J."/>
            <person name="Juenger T."/>
        </authorList>
    </citation>
    <scope>NUCLEOTIDE SEQUENCE [LARGE SCALE GENOMIC DNA]</scope>
    <source>
        <strain evidence="2">FIL2</strain>
    </source>
</reference>
<dbReference type="EMBL" id="CM008047">
    <property type="protein sequence ID" value="PAN14484.1"/>
    <property type="molecule type" value="Genomic_DNA"/>
</dbReference>